<keyword evidence="2" id="KW-0732">Signal</keyword>
<reference evidence="3 4" key="1">
    <citation type="journal article" date="2014" name="Genome Announc.">
        <title>Draft Genome Sequence of the Antitrypanosomally Active Sponge-Associated Bacterium Actinokineospora sp. Strain EG49.</title>
        <authorList>
            <person name="Harjes J."/>
            <person name="Ryu T."/>
            <person name="Abdelmohsen U.R."/>
            <person name="Moitinho-Silva L."/>
            <person name="Horn H."/>
            <person name="Ravasi T."/>
            <person name="Hentschel U."/>
        </authorList>
    </citation>
    <scope>NUCLEOTIDE SEQUENCE [LARGE SCALE GENOMIC DNA]</scope>
    <source>
        <strain evidence="3 4">EG49</strain>
    </source>
</reference>
<protein>
    <submittedName>
        <fullName evidence="3">Putative conserved transmembrane alanine rich protein</fullName>
    </submittedName>
</protein>
<dbReference type="eggNOG" id="ENOG5034ATC">
    <property type="taxonomic scope" value="Bacteria"/>
</dbReference>
<feature type="region of interest" description="Disordered" evidence="1">
    <location>
        <begin position="83"/>
        <end position="112"/>
    </location>
</feature>
<evidence type="ECO:0000313" key="4">
    <source>
        <dbReference type="Proteomes" id="UP000019277"/>
    </source>
</evidence>
<dbReference type="PROSITE" id="PS51257">
    <property type="entry name" value="PROKAR_LIPOPROTEIN"/>
    <property type="match status" value="1"/>
</dbReference>
<keyword evidence="4" id="KW-1185">Reference proteome</keyword>
<gene>
    <name evidence="3" type="ORF">UO65_1848</name>
</gene>
<feature type="chain" id="PRO_5044489837" evidence="2">
    <location>
        <begin position="27"/>
        <end position="160"/>
    </location>
</feature>
<feature type="signal peptide" evidence="2">
    <location>
        <begin position="1"/>
        <end position="26"/>
    </location>
</feature>
<sequence length="160" mass="15350">MTRSPLTRRAVLRAIAAGAVAAPVLAACTAEDGPPAPDPLAALAARARADAALATAVAAAVPALAAPAGEVARVRGEHAAALQAEVDRERPPSSTAPSSTPATAPPAAPADPAAAKAALVDGLTAAEKEAGGVVAAVPRHRAGMVASVGAACASLREVLA</sequence>
<dbReference type="EMBL" id="AYXG01000070">
    <property type="protein sequence ID" value="EWC62814.1"/>
    <property type="molecule type" value="Genomic_DNA"/>
</dbReference>
<dbReference type="PROSITE" id="PS51318">
    <property type="entry name" value="TAT"/>
    <property type="match status" value="1"/>
</dbReference>
<accession>A0A8E2X099</accession>
<organism evidence="3 4">
    <name type="scientific">Actinokineospora spheciospongiae</name>
    <dbReference type="NCBI Taxonomy" id="909613"/>
    <lineage>
        <taxon>Bacteria</taxon>
        <taxon>Bacillati</taxon>
        <taxon>Actinomycetota</taxon>
        <taxon>Actinomycetes</taxon>
        <taxon>Pseudonocardiales</taxon>
        <taxon>Pseudonocardiaceae</taxon>
        <taxon>Actinokineospora</taxon>
    </lineage>
</organism>
<evidence type="ECO:0000313" key="3">
    <source>
        <dbReference type="EMBL" id="EWC62814.1"/>
    </source>
</evidence>
<evidence type="ECO:0000256" key="2">
    <source>
        <dbReference type="SAM" id="SignalP"/>
    </source>
</evidence>
<evidence type="ECO:0000256" key="1">
    <source>
        <dbReference type="SAM" id="MobiDB-lite"/>
    </source>
</evidence>
<keyword evidence="3" id="KW-0472">Membrane</keyword>
<dbReference type="STRING" id="909613.UO65_1848"/>
<dbReference type="InterPro" id="IPR006311">
    <property type="entry name" value="TAT_signal"/>
</dbReference>
<dbReference type="RefSeq" id="WP_035280595.1">
    <property type="nucleotide sequence ID" value="NZ_AYXG01000070.1"/>
</dbReference>
<accession>W7J9V9</accession>
<dbReference type="AlphaFoldDB" id="W7J9V9"/>
<proteinExistence type="predicted"/>
<keyword evidence="3" id="KW-0812">Transmembrane</keyword>
<feature type="compositionally biased region" description="Low complexity" evidence="1">
    <location>
        <begin position="92"/>
        <end position="102"/>
    </location>
</feature>
<comment type="caution">
    <text evidence="3">The sequence shown here is derived from an EMBL/GenBank/DDBJ whole genome shotgun (WGS) entry which is preliminary data.</text>
</comment>
<name>W7J9V9_9PSEU</name>
<dbReference type="Proteomes" id="UP000019277">
    <property type="component" value="Unassembled WGS sequence"/>
</dbReference>